<evidence type="ECO:0000313" key="3">
    <source>
        <dbReference type="Proteomes" id="UP000002012"/>
    </source>
</evidence>
<protein>
    <submittedName>
        <fullName evidence="2">ABC-type phosphate/phosphonate transport system periplasmic component-like protein</fullName>
    </submittedName>
</protein>
<dbReference type="Proteomes" id="UP000002012">
    <property type="component" value="Chromosome"/>
</dbReference>
<keyword evidence="1" id="KW-1133">Transmembrane helix</keyword>
<dbReference type="STRING" id="522772.Dacet_2542"/>
<gene>
    <name evidence="2" type="ordered locus">Dacet_2542</name>
</gene>
<keyword evidence="1" id="KW-0472">Membrane</keyword>
<dbReference type="EMBL" id="CP001968">
    <property type="protein sequence ID" value="ADD69302.1"/>
    <property type="molecule type" value="Genomic_DNA"/>
</dbReference>
<name>D4H4H3_DENA2</name>
<dbReference type="OrthoDB" id="527737at2"/>
<dbReference type="HOGENOM" id="CLU_051472_5_0_0"/>
<dbReference type="InParanoid" id="D4H4H3"/>
<dbReference type="AlphaFoldDB" id="D4H4H3"/>
<organism evidence="2 3">
    <name type="scientific">Denitrovibrio acetiphilus (strain DSM 12809 / NBRC 114555 / N2460)</name>
    <dbReference type="NCBI Taxonomy" id="522772"/>
    <lineage>
        <taxon>Bacteria</taxon>
        <taxon>Pseudomonadati</taxon>
        <taxon>Deferribacterota</taxon>
        <taxon>Deferribacteres</taxon>
        <taxon>Deferribacterales</taxon>
        <taxon>Geovibrionaceae</taxon>
        <taxon>Denitrovibrio</taxon>
    </lineage>
</organism>
<reference evidence="2 3" key="1">
    <citation type="journal article" date="2010" name="Stand. Genomic Sci.">
        <title>Complete genome sequence of Denitrovibrio acetiphilus type strain (N2460).</title>
        <authorList>
            <person name="Kiss H."/>
            <person name="Lang E."/>
            <person name="Lapidus A."/>
            <person name="Copeland A."/>
            <person name="Nolan M."/>
            <person name="Glavina Del Rio T."/>
            <person name="Chen F."/>
            <person name="Lucas S."/>
            <person name="Tice H."/>
            <person name="Cheng J.F."/>
            <person name="Han C."/>
            <person name="Goodwin L."/>
            <person name="Pitluck S."/>
            <person name="Liolios K."/>
            <person name="Pati A."/>
            <person name="Ivanova N."/>
            <person name="Mavromatis K."/>
            <person name="Chen A."/>
            <person name="Palaniappan K."/>
            <person name="Land M."/>
            <person name="Hauser L."/>
            <person name="Chang Y.J."/>
            <person name="Jeffries C.D."/>
            <person name="Detter J.C."/>
            <person name="Brettin T."/>
            <person name="Spring S."/>
            <person name="Rohde M."/>
            <person name="Goker M."/>
            <person name="Woyke T."/>
            <person name="Bristow J."/>
            <person name="Eisen J.A."/>
            <person name="Markowitz V."/>
            <person name="Hugenholtz P."/>
            <person name="Kyrpides N.C."/>
            <person name="Klenk H.P."/>
        </authorList>
    </citation>
    <scope>NUCLEOTIDE SEQUENCE [LARGE SCALE GENOMIC DNA]</scope>
    <source>
        <strain evidence="3">DSM 12809 / NBRC 114555 / N2460</strain>
    </source>
</reference>
<evidence type="ECO:0000256" key="1">
    <source>
        <dbReference type="SAM" id="Phobius"/>
    </source>
</evidence>
<dbReference type="Gene3D" id="3.40.190.10">
    <property type="entry name" value="Periplasmic binding protein-like II"/>
    <property type="match status" value="1"/>
</dbReference>
<dbReference type="eggNOG" id="COG3221">
    <property type="taxonomic scope" value="Bacteria"/>
</dbReference>
<dbReference type="PaxDb" id="522772-Dacet_2542"/>
<evidence type="ECO:0000313" key="2">
    <source>
        <dbReference type="EMBL" id="ADD69302.1"/>
    </source>
</evidence>
<proteinExistence type="predicted"/>
<dbReference type="Pfam" id="PF12974">
    <property type="entry name" value="Phosphonate-bd"/>
    <property type="match status" value="1"/>
</dbReference>
<feature type="transmembrane region" description="Helical" evidence="1">
    <location>
        <begin position="296"/>
        <end position="320"/>
    </location>
</feature>
<dbReference type="RefSeq" id="WP_013011803.1">
    <property type="nucleotide sequence ID" value="NC_013943.1"/>
</dbReference>
<dbReference type="KEGG" id="dap:Dacet_2542"/>
<keyword evidence="1" id="KW-0812">Transmembrane</keyword>
<dbReference type="SUPFAM" id="SSF53850">
    <property type="entry name" value="Periplasmic binding protein-like II"/>
    <property type="match status" value="1"/>
</dbReference>
<keyword evidence="3" id="KW-1185">Reference proteome</keyword>
<accession>D4H4H3</accession>
<sequence length="322" mass="36092" precursor="true">MRTFRYVTVIVFLIMFAVDAYGERVYRLGVRAFSGKEASESMWKGTIDKLNYLQLGHFELVPVKGFKEMHLLVKNGELDFVLTQPAEYLELEKLYGIRRLLTLLNKQDGYYLNAFSSVIFVRADNNEINELVDVQSKTLAGINSKGFGGYLLGVRELVRVGLDPFKDYSVVFSGSQIITIKYVLSGVADVGVVRTGVLEELVSKGVFDWQDIKVLNVRDDGFPLIHSTILVPEWSLAVTRNVDDVKAAEVAVALLTDKSGYMSGESAKWTTPVSYKGIFDVVQTLSADERRDNSRLYIIIAVCGFIFTLGVFFLLSLSVCRK</sequence>